<evidence type="ECO:0000259" key="15">
    <source>
        <dbReference type="PROSITE" id="PS50835"/>
    </source>
</evidence>
<dbReference type="GO" id="GO:0007155">
    <property type="term" value="P:cell adhesion"/>
    <property type="evidence" value="ECO:0007669"/>
    <property type="project" value="UniProtKB-KW"/>
</dbReference>
<keyword evidence="18" id="KW-1185">Reference proteome</keyword>
<accession>A0A3P8WBF0</accession>
<feature type="compositionally biased region" description="Polar residues" evidence="12">
    <location>
        <begin position="1079"/>
        <end position="1100"/>
    </location>
</feature>
<evidence type="ECO:0000256" key="8">
    <source>
        <dbReference type="ARBA" id="ARBA00023136"/>
    </source>
</evidence>
<evidence type="ECO:0000256" key="4">
    <source>
        <dbReference type="ARBA" id="ARBA00022729"/>
    </source>
</evidence>
<reference evidence="17" key="2">
    <citation type="submission" date="2025-08" db="UniProtKB">
        <authorList>
            <consortium name="Ensembl"/>
        </authorList>
    </citation>
    <scope>IDENTIFICATION</scope>
</reference>
<evidence type="ECO:0000313" key="18">
    <source>
        <dbReference type="Proteomes" id="UP000265120"/>
    </source>
</evidence>
<feature type="transmembrane region" description="Helical" evidence="13">
    <location>
        <begin position="728"/>
        <end position="753"/>
    </location>
</feature>
<feature type="domain" description="Ig-like" evidence="15">
    <location>
        <begin position="422"/>
        <end position="510"/>
    </location>
</feature>
<dbReference type="GeneTree" id="ENSGT00940000155743"/>
<dbReference type="OMA" id="AGWYECK"/>
<feature type="domain" description="Ig-like" evidence="15">
    <location>
        <begin position="24"/>
        <end position="114"/>
    </location>
</feature>
<dbReference type="InterPro" id="IPR007110">
    <property type="entry name" value="Ig-like_dom"/>
</dbReference>
<dbReference type="AlphaFoldDB" id="A0A3P8WBF0"/>
<dbReference type="Pfam" id="PF13927">
    <property type="entry name" value="Ig_3"/>
    <property type="match status" value="2"/>
</dbReference>
<dbReference type="SMART" id="SM00060">
    <property type="entry name" value="FN3"/>
    <property type="match status" value="2"/>
</dbReference>
<dbReference type="PANTHER" id="PTHR12231:SF239">
    <property type="entry name" value="NEURAL CELL ADHESION MOLECULE 1"/>
    <property type="match status" value="1"/>
</dbReference>
<dbReference type="FunFam" id="2.60.40.10:FF:000173">
    <property type="entry name" value="Neural cell adhesion molecule 1"/>
    <property type="match status" value="2"/>
</dbReference>
<feature type="signal peptide" evidence="14">
    <location>
        <begin position="1"/>
        <end position="23"/>
    </location>
</feature>
<feature type="domain" description="Fibronectin type-III" evidence="16">
    <location>
        <begin position="516"/>
        <end position="614"/>
    </location>
</feature>
<evidence type="ECO:0000256" key="7">
    <source>
        <dbReference type="ARBA" id="ARBA00022989"/>
    </source>
</evidence>
<protein>
    <submittedName>
        <fullName evidence="17">Neural cell adhesion molecule 1b</fullName>
    </submittedName>
</protein>
<evidence type="ECO:0000259" key="16">
    <source>
        <dbReference type="PROSITE" id="PS50853"/>
    </source>
</evidence>
<evidence type="ECO:0000256" key="10">
    <source>
        <dbReference type="ARBA" id="ARBA00023180"/>
    </source>
</evidence>
<reference evidence="17 18" key="1">
    <citation type="journal article" date="2014" name="Nat. Genet.">
        <title>Whole-genome sequence of a flatfish provides insights into ZW sex chromosome evolution and adaptation to a benthic lifestyle.</title>
        <authorList>
            <person name="Chen S."/>
            <person name="Zhang G."/>
            <person name="Shao C."/>
            <person name="Huang Q."/>
            <person name="Liu G."/>
            <person name="Zhang P."/>
            <person name="Song W."/>
            <person name="An N."/>
            <person name="Chalopin D."/>
            <person name="Volff J.N."/>
            <person name="Hong Y."/>
            <person name="Li Q."/>
            <person name="Sha Z."/>
            <person name="Zhou H."/>
            <person name="Xie M."/>
            <person name="Yu Q."/>
            <person name="Liu Y."/>
            <person name="Xiang H."/>
            <person name="Wang N."/>
            <person name="Wu K."/>
            <person name="Yang C."/>
            <person name="Zhou Q."/>
            <person name="Liao X."/>
            <person name="Yang L."/>
            <person name="Hu Q."/>
            <person name="Zhang J."/>
            <person name="Meng L."/>
            <person name="Jin L."/>
            <person name="Tian Y."/>
            <person name="Lian J."/>
            <person name="Yang J."/>
            <person name="Miao G."/>
            <person name="Liu S."/>
            <person name="Liang Z."/>
            <person name="Yan F."/>
            <person name="Li Y."/>
            <person name="Sun B."/>
            <person name="Zhang H."/>
            <person name="Zhang J."/>
            <person name="Zhu Y."/>
            <person name="Du M."/>
            <person name="Zhao Y."/>
            <person name="Schartl M."/>
            <person name="Tang Q."/>
            <person name="Wang J."/>
        </authorList>
    </citation>
    <scope>NUCLEOTIDE SEQUENCE</scope>
</reference>
<feature type="compositionally biased region" description="Polar residues" evidence="12">
    <location>
        <begin position="835"/>
        <end position="852"/>
    </location>
</feature>
<evidence type="ECO:0000256" key="3">
    <source>
        <dbReference type="ARBA" id="ARBA00022692"/>
    </source>
</evidence>
<dbReference type="PANTHER" id="PTHR12231">
    <property type="entry name" value="CTX-RELATED TYPE I TRANSMEMBRANE PROTEIN"/>
    <property type="match status" value="1"/>
</dbReference>
<keyword evidence="6" id="KW-0130">Cell adhesion</keyword>
<dbReference type="InterPro" id="IPR003599">
    <property type="entry name" value="Ig_sub"/>
</dbReference>
<keyword evidence="7 13" id="KW-1133">Transmembrane helix</keyword>
<dbReference type="InterPro" id="IPR009138">
    <property type="entry name" value="Neural_cell_adh"/>
</dbReference>
<evidence type="ECO:0000256" key="13">
    <source>
        <dbReference type="SAM" id="Phobius"/>
    </source>
</evidence>
<feature type="region of interest" description="Disordered" evidence="12">
    <location>
        <begin position="1129"/>
        <end position="1155"/>
    </location>
</feature>
<dbReference type="Pfam" id="PF00041">
    <property type="entry name" value="fn3"/>
    <property type="match status" value="2"/>
</dbReference>
<proteinExistence type="predicted"/>
<feature type="compositionally biased region" description="Low complexity" evidence="12">
    <location>
        <begin position="853"/>
        <end position="870"/>
    </location>
</feature>
<feature type="compositionally biased region" description="Polar residues" evidence="12">
    <location>
        <begin position="1205"/>
        <end position="1219"/>
    </location>
</feature>
<dbReference type="PROSITE" id="PS50835">
    <property type="entry name" value="IG_LIKE"/>
    <property type="match status" value="5"/>
</dbReference>
<dbReference type="KEGG" id="csem:103378327"/>
<dbReference type="InParanoid" id="A0A3P8WBF0"/>
<dbReference type="InterPro" id="IPR036179">
    <property type="entry name" value="Ig-like_dom_sf"/>
</dbReference>
<dbReference type="InterPro" id="IPR003598">
    <property type="entry name" value="Ig_sub2"/>
</dbReference>
<dbReference type="RefSeq" id="XP_008307728.1">
    <property type="nucleotide sequence ID" value="XM_008309506.3"/>
</dbReference>
<sequence length="1219" mass="131817">MMMTMVRSRDFLLASLLVACAVSLNVQIVPSHGEISLGESKFFMCEVEGVAKHIDWFGPSGDKIEPYRPDITVTRNDESSSTLTLYGARNENAGTYKCAATNGDQQGEATVKVKIFQRITFTNVPSPQEFNEGDTANIICDFTSFPPPTVLWKFKGAKIQIEKDVRFKVLSNNHFQIRGIKKTDEGPYTCEARLMSRGEIDLRVIKVIVNVLPTIRVWQSEVNATADVGQPAMLTCAVDGFPEPMVTWTRTDVVLEAGEKYSFNEDGSEMTIMDVTKLDEGEYTCIARNKAGESEQELSLRVFVKPRITYIVNQSASEMEEQVTLTCEASGDPTPSINWSDGEHVFIEGEQAHHNRIYQASWTRPEQHKSLDGRVVVRSDARVASLTVKNVKYTDAGQYYCTARSAIGEDSQSTYLEVRYAPKIHGQAAVFTWEGNTVNISCEVKAHPSDVSIFWLKDDLQLPSSNLSNIKVFRTPSSSFLQITPWSDNDFGSYNCTASNDMGTESKEFVLIQADMPSAPLISEVKPFSTTAQIHFEEPESTGGVPILKYKAEWRTQDRGNWLQRVYEVQKASIIEVTITGLKPETNYEMKLSAINGKGEGDSSSAEVFKTQPVRVPNPPKLEGSGLPKGNSLKVRWIKQDDGGSPILRYLVSYKPIQATEWRPEVPLSSDSEYVVLSGLEWDTEYNVFVVAVNQKGKSQPATMSFRTSSQPEAIPDLGEEAALSMGIMLWAGILVVVFILLLLAVDVTCYFVNKCGLIMCLCGKFGTGTKGHDLEEGKAAFVKDESKEPIVLREDECTANHNAAGPTEPSETTPLTEPELAASTAALAPETLSSVATNSDSGTATNDPAQDSPSSETTTLTCSLSTPANDPSPAPVPAPAPTPESNPTPVLPASALKANMAPSVEQRASEAPQEEETVNSTASTPEQTRPQKSGTPIPPKRRYSPKMAALNAKCSPPVSPLATSSPKKFAQSPPVNKPLTPDDSVVIEAETPAKTAKTLERTAPPKPDPDLRATAPDSSGLNLTAPDVNKPTEQSVDNIPTAKDAASDSSSVFNGGLAEPDVDHLVAEVASPPPLTSVPCSSPPTSDSLQPPASNNLTDQADMYDNITQDVGPRRMDLDLELTRDTPADLISLDSPPSAPTLPNGDGVDLTPSGPVVEASETLAKTAVNLLSPTVNDEKVFPDEKIKVDEAAASSIASTETSPEHNNGVLSKSTKSKA</sequence>
<dbReference type="FunFam" id="2.60.40.10:FF:000636">
    <property type="entry name" value="Neural cell adhesion molecule 2"/>
    <property type="match status" value="1"/>
</dbReference>
<evidence type="ECO:0000313" key="17">
    <source>
        <dbReference type="Ensembl" id="ENSCSEP00000023974.1"/>
    </source>
</evidence>
<keyword evidence="3 13" id="KW-0812">Transmembrane</keyword>
<keyword evidence="9" id="KW-1015">Disulfide bond</keyword>
<dbReference type="PRINTS" id="PR01838">
    <property type="entry name" value="NCAMFAMILY"/>
</dbReference>
<dbReference type="STRING" id="244447.ENSCSEP00000023974"/>
<dbReference type="SMART" id="SM00409">
    <property type="entry name" value="IG"/>
    <property type="match status" value="5"/>
</dbReference>
<dbReference type="PROSITE" id="PS50853">
    <property type="entry name" value="FN3"/>
    <property type="match status" value="2"/>
</dbReference>
<dbReference type="Pfam" id="PF07679">
    <property type="entry name" value="I-set"/>
    <property type="match status" value="3"/>
</dbReference>
<keyword evidence="4 14" id="KW-0732">Signal</keyword>
<dbReference type="Gene3D" id="2.60.40.10">
    <property type="entry name" value="Immunoglobulins"/>
    <property type="match status" value="7"/>
</dbReference>
<evidence type="ECO:0000256" key="12">
    <source>
        <dbReference type="SAM" id="MobiDB-lite"/>
    </source>
</evidence>
<feature type="region of interest" description="Disordered" evidence="12">
    <location>
        <begin position="835"/>
        <end position="1113"/>
    </location>
</feature>
<dbReference type="SMART" id="SM00406">
    <property type="entry name" value="IGv"/>
    <property type="match status" value="1"/>
</dbReference>
<dbReference type="CDD" id="cd00096">
    <property type="entry name" value="Ig"/>
    <property type="match status" value="1"/>
</dbReference>
<dbReference type="Ensembl" id="ENSCSET00000024294.1">
    <property type="protein sequence ID" value="ENSCSEP00000023974.1"/>
    <property type="gene ID" value="ENSCSEG00000015273.1"/>
</dbReference>
<dbReference type="CDD" id="cd00063">
    <property type="entry name" value="FN3"/>
    <property type="match status" value="2"/>
</dbReference>
<feature type="compositionally biased region" description="Pro residues" evidence="12">
    <location>
        <begin position="871"/>
        <end position="891"/>
    </location>
</feature>
<feature type="domain" description="Fibronectin type-III" evidence="16">
    <location>
        <begin position="616"/>
        <end position="712"/>
    </location>
</feature>
<dbReference type="InterPro" id="IPR013106">
    <property type="entry name" value="Ig_V-set"/>
</dbReference>
<dbReference type="InterPro" id="IPR013098">
    <property type="entry name" value="Ig_I-set"/>
</dbReference>
<feature type="domain" description="Ig-like" evidence="15">
    <location>
        <begin position="213"/>
        <end position="299"/>
    </location>
</feature>
<reference evidence="17" key="3">
    <citation type="submission" date="2025-09" db="UniProtKB">
        <authorList>
            <consortium name="Ensembl"/>
        </authorList>
    </citation>
    <scope>IDENTIFICATION</scope>
</reference>
<feature type="compositionally biased region" description="Low complexity" evidence="12">
    <location>
        <begin position="1192"/>
        <end position="1202"/>
    </location>
</feature>
<organism evidence="17 18">
    <name type="scientific">Cynoglossus semilaevis</name>
    <name type="common">Tongue sole</name>
    <dbReference type="NCBI Taxonomy" id="244447"/>
    <lineage>
        <taxon>Eukaryota</taxon>
        <taxon>Metazoa</taxon>
        <taxon>Chordata</taxon>
        <taxon>Craniata</taxon>
        <taxon>Vertebrata</taxon>
        <taxon>Euteleostomi</taxon>
        <taxon>Actinopterygii</taxon>
        <taxon>Neopterygii</taxon>
        <taxon>Teleostei</taxon>
        <taxon>Neoteleostei</taxon>
        <taxon>Acanthomorphata</taxon>
        <taxon>Carangaria</taxon>
        <taxon>Pleuronectiformes</taxon>
        <taxon>Pleuronectoidei</taxon>
        <taxon>Cynoglossidae</taxon>
        <taxon>Cynoglossinae</taxon>
        <taxon>Cynoglossus</taxon>
    </lineage>
</organism>
<feature type="compositionally biased region" description="Polar residues" evidence="12">
    <location>
        <begin position="919"/>
        <end position="935"/>
    </location>
</feature>
<evidence type="ECO:0000256" key="9">
    <source>
        <dbReference type="ARBA" id="ARBA00023157"/>
    </source>
</evidence>
<dbReference type="InterPro" id="IPR003961">
    <property type="entry name" value="FN3_dom"/>
</dbReference>
<comment type="subcellular location">
    <subcellularLocation>
        <location evidence="1">Cell membrane</location>
        <topology evidence="1">Single-pass type I membrane protein</topology>
    </subcellularLocation>
</comment>
<dbReference type="SUPFAM" id="SSF48726">
    <property type="entry name" value="Immunoglobulin"/>
    <property type="match status" value="5"/>
</dbReference>
<dbReference type="InterPro" id="IPR051170">
    <property type="entry name" value="Neural/epithelial_adhesion"/>
</dbReference>
<dbReference type="CTD" id="114442"/>
<name>A0A3P8WBF0_CYNSE</name>
<evidence type="ECO:0000256" key="2">
    <source>
        <dbReference type="ARBA" id="ARBA00022475"/>
    </source>
</evidence>
<feature type="region of interest" description="Disordered" evidence="12">
    <location>
        <begin position="1192"/>
        <end position="1219"/>
    </location>
</feature>
<evidence type="ECO:0000256" key="6">
    <source>
        <dbReference type="ARBA" id="ARBA00022889"/>
    </source>
</evidence>
<feature type="chain" id="PRO_5018136772" evidence="14">
    <location>
        <begin position="24"/>
        <end position="1219"/>
    </location>
</feature>
<dbReference type="GO" id="GO:0005886">
    <property type="term" value="C:plasma membrane"/>
    <property type="evidence" value="ECO:0007669"/>
    <property type="project" value="UniProtKB-SubCell"/>
</dbReference>
<evidence type="ECO:0000256" key="11">
    <source>
        <dbReference type="ARBA" id="ARBA00023319"/>
    </source>
</evidence>
<evidence type="ECO:0000256" key="14">
    <source>
        <dbReference type="SAM" id="SignalP"/>
    </source>
</evidence>
<evidence type="ECO:0000256" key="5">
    <source>
        <dbReference type="ARBA" id="ARBA00022737"/>
    </source>
</evidence>
<feature type="domain" description="Ig-like" evidence="15">
    <location>
        <begin position="119"/>
        <end position="201"/>
    </location>
</feature>
<dbReference type="InterPro" id="IPR013783">
    <property type="entry name" value="Ig-like_fold"/>
</dbReference>
<keyword evidence="10" id="KW-0325">Glycoprotein</keyword>
<evidence type="ECO:0000256" key="1">
    <source>
        <dbReference type="ARBA" id="ARBA00004251"/>
    </source>
</evidence>
<keyword evidence="5" id="KW-0677">Repeat</keyword>
<feature type="domain" description="Ig-like" evidence="15">
    <location>
        <begin position="306"/>
        <end position="419"/>
    </location>
</feature>
<keyword evidence="2" id="KW-1003">Cell membrane</keyword>
<dbReference type="SUPFAM" id="SSF49265">
    <property type="entry name" value="Fibronectin type III"/>
    <property type="match status" value="1"/>
</dbReference>
<dbReference type="InterPro" id="IPR036116">
    <property type="entry name" value="FN3_sf"/>
</dbReference>
<dbReference type="FunFam" id="2.60.40.10:FF:000086">
    <property type="entry name" value="Neural cell adhesion molecule 1"/>
    <property type="match status" value="1"/>
</dbReference>
<dbReference type="SMART" id="SM00408">
    <property type="entry name" value="IGc2"/>
    <property type="match status" value="5"/>
</dbReference>
<keyword evidence="11" id="KW-0393">Immunoglobulin domain</keyword>
<dbReference type="GeneID" id="103378327"/>
<keyword evidence="8 13" id="KW-0472">Membrane</keyword>
<dbReference type="Proteomes" id="UP000265120">
    <property type="component" value="Chromosome 4"/>
</dbReference>
<dbReference type="OrthoDB" id="10056271at2759"/>